<keyword evidence="2" id="KW-1185">Reference proteome</keyword>
<accession>A0A6M4IK52</accession>
<dbReference type="RefSeq" id="WP_171223665.1">
    <property type="nucleotide sequence ID" value="NZ_CP053085.1"/>
</dbReference>
<organism evidence="1 2">
    <name type="scientific">Gemmatimonas groenlandica</name>
    <dbReference type="NCBI Taxonomy" id="2732249"/>
    <lineage>
        <taxon>Bacteria</taxon>
        <taxon>Pseudomonadati</taxon>
        <taxon>Gemmatimonadota</taxon>
        <taxon>Gemmatimonadia</taxon>
        <taxon>Gemmatimonadales</taxon>
        <taxon>Gemmatimonadaceae</taxon>
        <taxon>Gemmatimonas</taxon>
    </lineage>
</organism>
<evidence type="ECO:0000313" key="1">
    <source>
        <dbReference type="EMBL" id="QJR34239.1"/>
    </source>
</evidence>
<name>A0A6M4IK52_9BACT</name>
<reference evidence="1 2" key="1">
    <citation type="submission" date="2020-05" db="EMBL/GenBank/DDBJ databases">
        <title>Complete genome sequence of Gemmatimonas greenlandica TET16.</title>
        <authorList>
            <person name="Zeng Y."/>
        </authorList>
    </citation>
    <scope>NUCLEOTIDE SEQUENCE [LARGE SCALE GENOMIC DNA]</scope>
    <source>
        <strain evidence="1 2">TET16</strain>
    </source>
</reference>
<dbReference type="Proteomes" id="UP000500938">
    <property type="component" value="Chromosome"/>
</dbReference>
<dbReference type="KEGG" id="ggr:HKW67_01255"/>
<evidence type="ECO:0008006" key="3">
    <source>
        <dbReference type="Google" id="ProtNLM"/>
    </source>
</evidence>
<dbReference type="AlphaFoldDB" id="A0A6M4IK52"/>
<dbReference type="EMBL" id="CP053085">
    <property type="protein sequence ID" value="QJR34239.1"/>
    <property type="molecule type" value="Genomic_DNA"/>
</dbReference>
<protein>
    <recommendedName>
        <fullName evidence="3">Zinc-finger domain-containing protein</fullName>
    </recommendedName>
</protein>
<sequence>MAQHLPPDAPVASLTDCAHIRMHLDAFVDGELTAFDGHDHPLTELVGAHVRVCEPCARLERQLQALRAALRALARREQTTACASDALRRRAAQILASR</sequence>
<gene>
    <name evidence="1" type="ORF">HKW67_01255</name>
</gene>
<evidence type="ECO:0000313" key="2">
    <source>
        <dbReference type="Proteomes" id="UP000500938"/>
    </source>
</evidence>
<proteinExistence type="predicted"/>